<dbReference type="Pfam" id="PF11887">
    <property type="entry name" value="Mce4_CUP1"/>
    <property type="match status" value="1"/>
</dbReference>
<feature type="domain" description="Mammalian cell entry C-terminal" evidence="3">
    <location>
        <begin position="118"/>
        <end position="300"/>
    </location>
</feature>
<feature type="transmembrane region" description="Helical" evidence="1">
    <location>
        <begin position="7"/>
        <end position="28"/>
    </location>
</feature>
<evidence type="ECO:0000259" key="2">
    <source>
        <dbReference type="Pfam" id="PF02470"/>
    </source>
</evidence>
<evidence type="ECO:0000313" key="5">
    <source>
        <dbReference type="Proteomes" id="UP000028488"/>
    </source>
</evidence>
<keyword evidence="1" id="KW-0812">Transmembrane</keyword>
<reference evidence="4 5" key="1">
    <citation type="submission" date="2014-07" db="EMBL/GenBank/DDBJ databases">
        <title>Genome Sequence of Rhodococcus opacus Strain R7, a Biodegrader of Mono- and Polycyclic Aromatic Hydrocarbons.</title>
        <authorList>
            <person name="Di Gennaro P."/>
            <person name="Zampolli J."/>
            <person name="Presti I."/>
            <person name="Cappelletti M."/>
            <person name="D'Ursi P."/>
            <person name="Orro A."/>
            <person name="Mezzelani A."/>
            <person name="Milanesi L."/>
        </authorList>
    </citation>
    <scope>NUCLEOTIDE SEQUENCE [LARGE SCALE GENOMIC DNA]</scope>
    <source>
        <strain evidence="4 5">R7</strain>
    </source>
</reference>
<protein>
    <submittedName>
        <fullName evidence="4">Mammalian cell entry protein</fullName>
    </submittedName>
</protein>
<dbReference type="InterPro" id="IPR003399">
    <property type="entry name" value="Mce/MlaD"/>
</dbReference>
<proteinExistence type="predicted"/>
<dbReference type="GO" id="GO:0005576">
    <property type="term" value="C:extracellular region"/>
    <property type="evidence" value="ECO:0007669"/>
    <property type="project" value="TreeGrafter"/>
</dbReference>
<dbReference type="EMBL" id="CP008947">
    <property type="protein sequence ID" value="AII06368.1"/>
    <property type="molecule type" value="Genomic_DNA"/>
</dbReference>
<dbReference type="RefSeq" id="WP_037241584.1">
    <property type="nucleotide sequence ID" value="NZ_CP008947.1"/>
</dbReference>
<accession>A0A076EMA2</accession>
<dbReference type="eggNOG" id="COG1463">
    <property type="taxonomic scope" value="Bacteria"/>
</dbReference>
<dbReference type="InterPro" id="IPR052336">
    <property type="entry name" value="MlaD_Phospholipid_Transporter"/>
</dbReference>
<evidence type="ECO:0000313" key="4">
    <source>
        <dbReference type="EMBL" id="AII06368.1"/>
    </source>
</evidence>
<organism evidence="4 5">
    <name type="scientific">Rhodococcus opacus</name>
    <name type="common">Nocardia opaca</name>
    <dbReference type="NCBI Taxonomy" id="37919"/>
    <lineage>
        <taxon>Bacteria</taxon>
        <taxon>Bacillati</taxon>
        <taxon>Actinomycetota</taxon>
        <taxon>Actinomycetes</taxon>
        <taxon>Mycobacteriales</taxon>
        <taxon>Nocardiaceae</taxon>
        <taxon>Rhodococcus</taxon>
    </lineage>
</organism>
<dbReference type="InterPro" id="IPR024516">
    <property type="entry name" value="Mce_C"/>
</dbReference>
<gene>
    <name evidence="4" type="ORF">EP51_17825</name>
</gene>
<dbReference type="InterPro" id="IPR005693">
    <property type="entry name" value="Mce"/>
</dbReference>
<dbReference type="Pfam" id="PF02470">
    <property type="entry name" value="MlaD"/>
    <property type="match status" value="1"/>
</dbReference>
<name>A0A076EMA2_RHOOP</name>
<dbReference type="Proteomes" id="UP000028488">
    <property type="component" value="Chromosome"/>
</dbReference>
<sequence length="351" mass="37824">MKRERNPVQVGIIGVAIASMIVIATLQYDQLQFLSGGTQYSAYFEDAGGLMTGDAVTLAGVDVGKVAEVELDDQHVLVTFTIQDGIVLGDATEANIKTNTVLGRKSLAVTPLGYDTMSVGSTIPLERTNSPYSLNDALGDLSNTVSELDTDEVNNALNAMSGALENTPPELRTALDGLTRLSESINSRDETLRQLLSRAENVTGILAERSGQINSLIVDGNQLFGELDRRRTAISQLIVNISAVSRQLTGLVQDNEEQMKPTLDKLNSVVDVLQRNKDNISQALDGLAPYATQLGESVGSGPFFMAYVYNIGIGNLFQGLSDAVTWPEHLPNDLQAYLQTGPSIELREPPR</sequence>
<evidence type="ECO:0000259" key="3">
    <source>
        <dbReference type="Pfam" id="PF11887"/>
    </source>
</evidence>
<evidence type="ECO:0000256" key="1">
    <source>
        <dbReference type="SAM" id="Phobius"/>
    </source>
</evidence>
<dbReference type="PANTHER" id="PTHR33371:SF18">
    <property type="entry name" value="MCE-FAMILY PROTEIN MCE3C"/>
    <property type="match status" value="1"/>
</dbReference>
<keyword evidence="1" id="KW-0472">Membrane</keyword>
<dbReference type="NCBIfam" id="TIGR00996">
    <property type="entry name" value="Mtu_fam_mce"/>
    <property type="match status" value="1"/>
</dbReference>
<dbReference type="PANTHER" id="PTHR33371">
    <property type="entry name" value="INTERMEMBRANE PHOSPHOLIPID TRANSPORT SYSTEM BINDING PROTEIN MLAD-RELATED"/>
    <property type="match status" value="1"/>
</dbReference>
<dbReference type="AlphaFoldDB" id="A0A076EMA2"/>
<feature type="domain" description="Mce/MlaD" evidence="2">
    <location>
        <begin position="37"/>
        <end position="111"/>
    </location>
</feature>
<keyword evidence="1" id="KW-1133">Transmembrane helix</keyword>
<dbReference type="PRINTS" id="PR01782">
    <property type="entry name" value="MCEVIRFACTOR"/>
</dbReference>